<comment type="similarity">
    <text evidence="8">Belongs to the G-protein coupled receptor 1 family.</text>
</comment>
<dbReference type="Gene3D" id="1.20.1070.10">
    <property type="entry name" value="Rhodopsin 7-helix transmembrane proteins"/>
    <property type="match status" value="1"/>
</dbReference>
<keyword evidence="2 8" id="KW-0812">Transmembrane</keyword>
<feature type="domain" description="G-protein coupled receptors family 1 profile" evidence="10">
    <location>
        <begin position="29"/>
        <end position="377"/>
    </location>
</feature>
<dbReference type="PROSITE" id="PS00237">
    <property type="entry name" value="G_PROTEIN_RECEP_F1_1"/>
    <property type="match status" value="1"/>
</dbReference>
<evidence type="ECO:0000259" key="10">
    <source>
        <dbReference type="PROSITE" id="PS50262"/>
    </source>
</evidence>
<dbReference type="InterPro" id="IPR000276">
    <property type="entry name" value="GPCR_Rhodpsn"/>
</dbReference>
<dbReference type="EMBL" id="PDUG01000001">
    <property type="protein sequence ID" value="PIC52396.1"/>
    <property type="molecule type" value="Genomic_DNA"/>
</dbReference>
<evidence type="ECO:0000256" key="3">
    <source>
        <dbReference type="ARBA" id="ARBA00022989"/>
    </source>
</evidence>
<reference evidence="12" key="1">
    <citation type="submission" date="2017-10" db="EMBL/GenBank/DDBJ databases">
        <title>Rapid genome shrinkage in a self-fertile nematode reveals novel sperm competition proteins.</title>
        <authorList>
            <person name="Yin D."/>
            <person name="Schwarz E.M."/>
            <person name="Thomas C.G."/>
            <person name="Felde R.L."/>
            <person name="Korf I.F."/>
            <person name="Cutter A.D."/>
            <person name="Schartner C.M."/>
            <person name="Ralston E.J."/>
            <person name="Meyer B.J."/>
            <person name="Haag E.S."/>
        </authorList>
    </citation>
    <scope>NUCLEOTIDE SEQUENCE [LARGE SCALE GENOMIC DNA]</scope>
    <source>
        <strain evidence="12">JU1422</strain>
    </source>
</reference>
<dbReference type="PANTHER" id="PTHR24238:SF60">
    <property type="entry name" value="G-PROTEIN COUPLED RECEPTORS FAMILY 1 PROFILE DOMAIN-CONTAINING PROTEIN"/>
    <property type="match status" value="1"/>
</dbReference>
<dbReference type="Pfam" id="PF00001">
    <property type="entry name" value="7tm_1"/>
    <property type="match status" value="1"/>
</dbReference>
<evidence type="ECO:0000313" key="12">
    <source>
        <dbReference type="Proteomes" id="UP000230233"/>
    </source>
</evidence>
<dbReference type="PRINTS" id="PR00237">
    <property type="entry name" value="GPCRRHODOPSN"/>
</dbReference>
<dbReference type="PANTHER" id="PTHR24238">
    <property type="entry name" value="G-PROTEIN COUPLED RECEPTOR"/>
    <property type="match status" value="1"/>
</dbReference>
<keyword evidence="6 8" id="KW-0675">Receptor</keyword>
<dbReference type="GO" id="GO:0008188">
    <property type="term" value="F:neuropeptide receptor activity"/>
    <property type="evidence" value="ECO:0007669"/>
    <property type="project" value="TreeGrafter"/>
</dbReference>
<evidence type="ECO:0000313" key="11">
    <source>
        <dbReference type="EMBL" id="PIC52396.1"/>
    </source>
</evidence>
<keyword evidence="7 8" id="KW-0807">Transducer</keyword>
<dbReference type="OrthoDB" id="10037617at2759"/>
<dbReference type="Proteomes" id="UP000230233">
    <property type="component" value="Chromosome I"/>
</dbReference>
<dbReference type="PROSITE" id="PS50262">
    <property type="entry name" value="G_PROTEIN_RECEP_F1_2"/>
    <property type="match status" value="1"/>
</dbReference>
<feature type="transmembrane region" description="Helical" evidence="9">
    <location>
        <begin position="362"/>
        <end position="380"/>
    </location>
</feature>
<sequence>MRECSVIISPYTVMISAVFILCLILSLLGNAIVILTILGKSHRSRSITNFYLLNLAFADLLRSIICIPSTLLGELTHCWLLGAAMCKIVAFLQRKYSMMGENTERAVGVCASAYTLAVIAIERYYAICRPLESRKWQTKKRALITISLVWCFSFSANLTSLFLYDTVPIGDKFTCDSTKGPLVDFIYQLYLTFTLLFVPLALMVGLYGNVIITLNTAINSDHPTVEQQMIEKTLPSRASFSDWFVSAVQRVPSMKVVSKTFQFKEKNSLSIPQTTGLSARPSRSSFSSFFSTPRGSFDATMLLRSTNQEKILIAKKKVTRMLITLVIVFAFCWVPSYMYWLLLRMADLAATSLWNPGLNSSLTILTYVSSLANPITYCFMNKSFRSSVLAYCRPKPKRPLTRCSAMPTRKSPSKESPTHLPIPMIKIDLVMDSSVHI</sequence>
<dbReference type="CDD" id="cd14993">
    <property type="entry name" value="7tmA_CCKR-like"/>
    <property type="match status" value="1"/>
</dbReference>
<keyword evidence="12" id="KW-1185">Reference proteome</keyword>
<evidence type="ECO:0000256" key="7">
    <source>
        <dbReference type="ARBA" id="ARBA00023224"/>
    </source>
</evidence>
<feature type="transmembrane region" description="Helical" evidence="9">
    <location>
        <begin position="142"/>
        <end position="165"/>
    </location>
</feature>
<feature type="transmembrane region" description="Helical" evidence="9">
    <location>
        <begin position="12"/>
        <end position="38"/>
    </location>
</feature>
<evidence type="ECO:0000256" key="5">
    <source>
        <dbReference type="ARBA" id="ARBA00023136"/>
    </source>
</evidence>
<dbReference type="STRING" id="1611254.A0A2G5VLC7"/>
<accession>A0A2G5VLC7</accession>
<keyword evidence="5 9" id="KW-0472">Membrane</keyword>
<feature type="transmembrane region" description="Helical" evidence="9">
    <location>
        <begin position="50"/>
        <end position="71"/>
    </location>
</feature>
<feature type="transmembrane region" description="Helical" evidence="9">
    <location>
        <begin position="185"/>
        <end position="207"/>
    </location>
</feature>
<evidence type="ECO:0000256" key="9">
    <source>
        <dbReference type="SAM" id="Phobius"/>
    </source>
</evidence>
<evidence type="ECO:0000256" key="4">
    <source>
        <dbReference type="ARBA" id="ARBA00023040"/>
    </source>
</evidence>
<proteinExistence type="inferred from homology"/>
<name>A0A2G5VLC7_9PELO</name>
<feature type="transmembrane region" description="Helical" evidence="9">
    <location>
        <begin position="322"/>
        <end position="342"/>
    </location>
</feature>
<gene>
    <name evidence="11" type="primary">Cni-ckr-1</name>
    <name evidence="11" type="synonym">Cnig_chr_I.g2521</name>
    <name evidence="11" type="ORF">B9Z55_002521</name>
</gene>
<dbReference type="AlphaFoldDB" id="A0A2G5VLC7"/>
<comment type="caution">
    <text evidence="11">The sequence shown here is derived from an EMBL/GenBank/DDBJ whole genome shotgun (WGS) entry which is preliminary data.</text>
</comment>
<keyword evidence="3 9" id="KW-1133">Transmembrane helix</keyword>
<protein>
    <recommendedName>
        <fullName evidence="10">G-protein coupled receptors family 1 profile domain-containing protein</fullName>
    </recommendedName>
</protein>
<evidence type="ECO:0000256" key="1">
    <source>
        <dbReference type="ARBA" id="ARBA00004141"/>
    </source>
</evidence>
<organism evidence="11 12">
    <name type="scientific">Caenorhabditis nigoni</name>
    <dbReference type="NCBI Taxonomy" id="1611254"/>
    <lineage>
        <taxon>Eukaryota</taxon>
        <taxon>Metazoa</taxon>
        <taxon>Ecdysozoa</taxon>
        <taxon>Nematoda</taxon>
        <taxon>Chromadorea</taxon>
        <taxon>Rhabditida</taxon>
        <taxon>Rhabditina</taxon>
        <taxon>Rhabditomorpha</taxon>
        <taxon>Rhabditoidea</taxon>
        <taxon>Rhabditidae</taxon>
        <taxon>Peloderinae</taxon>
        <taxon>Caenorhabditis</taxon>
    </lineage>
</organism>
<comment type="subcellular location">
    <subcellularLocation>
        <location evidence="1">Membrane</location>
        <topology evidence="1">Multi-pass membrane protein</topology>
    </subcellularLocation>
</comment>
<dbReference type="GO" id="GO:0005886">
    <property type="term" value="C:plasma membrane"/>
    <property type="evidence" value="ECO:0007669"/>
    <property type="project" value="TreeGrafter"/>
</dbReference>
<evidence type="ECO:0000256" key="6">
    <source>
        <dbReference type="ARBA" id="ARBA00023170"/>
    </source>
</evidence>
<evidence type="ECO:0000256" key="8">
    <source>
        <dbReference type="RuleBase" id="RU000688"/>
    </source>
</evidence>
<dbReference type="InterPro" id="IPR017452">
    <property type="entry name" value="GPCR_Rhodpsn_7TM"/>
</dbReference>
<feature type="transmembrane region" description="Helical" evidence="9">
    <location>
        <begin position="105"/>
        <end position="121"/>
    </location>
</feature>
<keyword evidence="4 8" id="KW-0297">G-protein coupled receptor</keyword>
<evidence type="ECO:0000256" key="2">
    <source>
        <dbReference type="ARBA" id="ARBA00022692"/>
    </source>
</evidence>
<dbReference type="SUPFAM" id="SSF81321">
    <property type="entry name" value="Family A G protein-coupled receptor-like"/>
    <property type="match status" value="1"/>
</dbReference>